<gene>
    <name evidence="2" type="ORF">JZ751_015593</name>
</gene>
<sequence>MKAPPTTPLPATTSYGHTFREGGGHLPHPLARQACPGQLSLESVIITRMRTAPFTAPVSKRLAREPQH</sequence>
<dbReference type="Proteomes" id="UP000824540">
    <property type="component" value="Unassembled WGS sequence"/>
</dbReference>
<protein>
    <submittedName>
        <fullName evidence="2">Uncharacterized protein</fullName>
    </submittedName>
</protein>
<proteinExistence type="predicted"/>
<feature type="region of interest" description="Disordered" evidence="1">
    <location>
        <begin position="1"/>
        <end position="26"/>
    </location>
</feature>
<dbReference type="OrthoDB" id="10481540at2759"/>
<organism evidence="2 3">
    <name type="scientific">Albula glossodonta</name>
    <name type="common">roundjaw bonefish</name>
    <dbReference type="NCBI Taxonomy" id="121402"/>
    <lineage>
        <taxon>Eukaryota</taxon>
        <taxon>Metazoa</taxon>
        <taxon>Chordata</taxon>
        <taxon>Craniata</taxon>
        <taxon>Vertebrata</taxon>
        <taxon>Euteleostomi</taxon>
        <taxon>Actinopterygii</taxon>
        <taxon>Neopterygii</taxon>
        <taxon>Teleostei</taxon>
        <taxon>Albuliformes</taxon>
        <taxon>Albulidae</taxon>
        <taxon>Albula</taxon>
    </lineage>
</organism>
<evidence type="ECO:0000313" key="2">
    <source>
        <dbReference type="EMBL" id="KAG9342731.1"/>
    </source>
</evidence>
<keyword evidence="3" id="KW-1185">Reference proteome</keyword>
<dbReference type="AlphaFoldDB" id="A0A8T2NUE1"/>
<evidence type="ECO:0000313" key="3">
    <source>
        <dbReference type="Proteomes" id="UP000824540"/>
    </source>
</evidence>
<evidence type="ECO:0000256" key="1">
    <source>
        <dbReference type="SAM" id="MobiDB-lite"/>
    </source>
</evidence>
<name>A0A8T2NUE1_9TELE</name>
<accession>A0A8T2NUE1</accession>
<dbReference type="EMBL" id="JAFBMS010000026">
    <property type="protein sequence ID" value="KAG9342731.1"/>
    <property type="molecule type" value="Genomic_DNA"/>
</dbReference>
<reference evidence="2" key="1">
    <citation type="thesis" date="2021" institute="BYU ScholarsArchive" country="Provo, UT, USA">
        <title>Applications of and Algorithms for Genome Assembly and Genomic Analyses with an Emphasis on Marine Teleosts.</title>
        <authorList>
            <person name="Pickett B.D."/>
        </authorList>
    </citation>
    <scope>NUCLEOTIDE SEQUENCE</scope>
    <source>
        <strain evidence="2">HI-2016</strain>
    </source>
</reference>
<comment type="caution">
    <text evidence="2">The sequence shown here is derived from an EMBL/GenBank/DDBJ whole genome shotgun (WGS) entry which is preliminary data.</text>
</comment>